<comment type="caution">
    <text evidence="18">The sequence shown here is derived from an EMBL/GenBank/DDBJ whole genome shotgun (WGS) entry which is preliminary data.</text>
</comment>
<feature type="domain" description="Peptidase S11 D-alanyl-D-alanine carboxypeptidase A N-terminal" evidence="16">
    <location>
        <begin position="28"/>
        <end position="253"/>
    </location>
</feature>
<evidence type="ECO:0000256" key="12">
    <source>
        <dbReference type="ARBA" id="ARBA00034000"/>
    </source>
</evidence>
<keyword evidence="14" id="KW-1133">Transmembrane helix</keyword>
<dbReference type="InterPro" id="IPR037167">
    <property type="entry name" value="Peptidase_S11_C_sf"/>
</dbReference>
<dbReference type="Pfam" id="PF07943">
    <property type="entry name" value="PBP5_C"/>
    <property type="match status" value="1"/>
</dbReference>
<keyword evidence="11" id="KW-0961">Cell wall biogenesis/degradation</keyword>
<evidence type="ECO:0000259" key="17">
    <source>
        <dbReference type="Pfam" id="PF07943"/>
    </source>
</evidence>
<dbReference type="EMBL" id="JAUDCK010000020">
    <property type="protein sequence ID" value="MDM8196026.1"/>
    <property type="molecule type" value="Genomic_DNA"/>
</dbReference>
<evidence type="ECO:0000256" key="14">
    <source>
        <dbReference type="SAM" id="Phobius"/>
    </source>
</evidence>
<dbReference type="InterPro" id="IPR012907">
    <property type="entry name" value="Peptidase_S11_C"/>
</dbReference>
<evidence type="ECO:0000256" key="2">
    <source>
        <dbReference type="ARBA" id="ARBA00004752"/>
    </source>
</evidence>
<evidence type="ECO:0000256" key="13">
    <source>
        <dbReference type="RuleBase" id="RU004016"/>
    </source>
</evidence>
<feature type="transmembrane region" description="Helical" evidence="14">
    <location>
        <begin position="376"/>
        <end position="397"/>
    </location>
</feature>
<dbReference type="EC" id="3.4.16.4" evidence="4"/>
<keyword evidence="9" id="KW-0133">Cell shape</keyword>
<dbReference type="PANTHER" id="PTHR35333">
    <property type="entry name" value="BETA-LACTAMASE"/>
    <property type="match status" value="1"/>
</dbReference>
<comment type="catalytic activity">
    <reaction evidence="12">
        <text>Preferential cleavage: (Ac)2-L-Lys-D-Ala-|-D-Ala. Also transpeptidation of peptidyl-alanyl moieties that are N-acyl substituents of D-alanine.</text>
        <dbReference type="EC" id="3.4.16.4"/>
    </reaction>
</comment>
<keyword evidence="14" id="KW-0812">Transmembrane</keyword>
<keyword evidence="8" id="KW-0378">Hydrolase</keyword>
<dbReference type="PANTHER" id="PTHR35333:SF4">
    <property type="entry name" value="SLR0121 PROTEIN"/>
    <property type="match status" value="1"/>
</dbReference>
<protein>
    <recommendedName>
        <fullName evidence="4">serine-type D-Ala-D-Ala carboxypeptidase</fullName>
        <ecNumber evidence="4">3.4.16.4</ecNumber>
    </recommendedName>
</protein>
<dbReference type="InterPro" id="IPR000871">
    <property type="entry name" value="Beta-lactam_class-A"/>
</dbReference>
<dbReference type="Gene3D" id="2.60.410.10">
    <property type="entry name" value="D-Ala-D-Ala carboxypeptidase, C-terminal domain"/>
    <property type="match status" value="1"/>
</dbReference>
<feature type="signal peptide" evidence="15">
    <location>
        <begin position="1"/>
        <end position="22"/>
    </location>
</feature>
<evidence type="ECO:0000256" key="7">
    <source>
        <dbReference type="ARBA" id="ARBA00022729"/>
    </source>
</evidence>
<keyword evidence="19" id="KW-1185">Reference proteome</keyword>
<gene>
    <name evidence="18" type="ORF">QUV98_06840</name>
</gene>
<accession>A0ABT7UIP9</accession>
<dbReference type="InterPro" id="IPR018044">
    <property type="entry name" value="Peptidase_S11"/>
</dbReference>
<keyword evidence="6" id="KW-0645">Protease</keyword>
<comment type="function">
    <text evidence="1">Removes C-terminal D-alanyl residues from sugar-peptide cell wall precursors.</text>
</comment>
<dbReference type="Proteomes" id="UP001529275">
    <property type="component" value="Unassembled WGS sequence"/>
</dbReference>
<evidence type="ECO:0000256" key="11">
    <source>
        <dbReference type="ARBA" id="ARBA00023316"/>
    </source>
</evidence>
<name>A0ABT7UIP9_9FIRM</name>
<keyword evidence="7 15" id="KW-0732">Signal</keyword>
<proteinExistence type="inferred from homology"/>
<dbReference type="GO" id="GO:0004180">
    <property type="term" value="F:carboxypeptidase activity"/>
    <property type="evidence" value="ECO:0007669"/>
    <property type="project" value="UniProtKB-KW"/>
</dbReference>
<dbReference type="RefSeq" id="WP_289527740.1">
    <property type="nucleotide sequence ID" value="NZ_JAUDCK010000020.1"/>
</dbReference>
<dbReference type="InterPro" id="IPR015956">
    <property type="entry name" value="Peniciliin-bd_prot_C_sf"/>
</dbReference>
<dbReference type="Pfam" id="PF00768">
    <property type="entry name" value="Peptidase_S11"/>
    <property type="match status" value="1"/>
</dbReference>
<evidence type="ECO:0000256" key="5">
    <source>
        <dbReference type="ARBA" id="ARBA00022645"/>
    </source>
</evidence>
<reference evidence="19" key="1">
    <citation type="submission" date="2023-06" db="EMBL/GenBank/DDBJ databases">
        <title>Identification and characterization of horizontal gene transfer across gut microbiota members of farm animals based on homology search.</title>
        <authorList>
            <person name="Zeman M."/>
            <person name="Kubasova T."/>
            <person name="Jahodarova E."/>
            <person name="Nykrynova M."/>
            <person name="Rychlik I."/>
        </authorList>
    </citation>
    <scope>NUCLEOTIDE SEQUENCE [LARGE SCALE GENOMIC DNA]</scope>
    <source>
        <strain evidence="19">ET341</strain>
    </source>
</reference>
<comment type="pathway">
    <text evidence="2">Cell wall biogenesis; peptidoglycan biosynthesis.</text>
</comment>
<dbReference type="SUPFAM" id="SSF56601">
    <property type="entry name" value="beta-lactamase/transpeptidase-like"/>
    <property type="match status" value="1"/>
</dbReference>
<evidence type="ECO:0000256" key="15">
    <source>
        <dbReference type="SAM" id="SignalP"/>
    </source>
</evidence>
<dbReference type="SUPFAM" id="SSF69189">
    <property type="entry name" value="Penicillin-binding protein associated domain"/>
    <property type="match status" value="1"/>
</dbReference>
<evidence type="ECO:0000256" key="8">
    <source>
        <dbReference type="ARBA" id="ARBA00022801"/>
    </source>
</evidence>
<dbReference type="InterPro" id="IPR001967">
    <property type="entry name" value="Peptidase_S11_N"/>
</dbReference>
<evidence type="ECO:0000256" key="1">
    <source>
        <dbReference type="ARBA" id="ARBA00003217"/>
    </source>
</evidence>
<evidence type="ECO:0000313" key="18">
    <source>
        <dbReference type="EMBL" id="MDM8196026.1"/>
    </source>
</evidence>
<evidence type="ECO:0000256" key="4">
    <source>
        <dbReference type="ARBA" id="ARBA00012448"/>
    </source>
</evidence>
<evidence type="ECO:0000256" key="10">
    <source>
        <dbReference type="ARBA" id="ARBA00022984"/>
    </source>
</evidence>
<organism evidence="18 19">
    <name type="scientific">Massilimicrobiota timonensis</name>
    <dbReference type="NCBI Taxonomy" id="1776392"/>
    <lineage>
        <taxon>Bacteria</taxon>
        <taxon>Bacillati</taxon>
        <taxon>Bacillota</taxon>
        <taxon>Erysipelotrichia</taxon>
        <taxon>Erysipelotrichales</taxon>
        <taxon>Erysipelotrichaceae</taxon>
        <taxon>Massilimicrobiota</taxon>
    </lineage>
</organism>
<evidence type="ECO:0000256" key="6">
    <source>
        <dbReference type="ARBA" id="ARBA00022670"/>
    </source>
</evidence>
<evidence type="ECO:0000259" key="16">
    <source>
        <dbReference type="Pfam" id="PF00768"/>
    </source>
</evidence>
<comment type="similarity">
    <text evidence="3 13">Belongs to the peptidase S11 family.</text>
</comment>
<evidence type="ECO:0000313" key="19">
    <source>
        <dbReference type="Proteomes" id="UP001529275"/>
    </source>
</evidence>
<keyword evidence="5 18" id="KW-0121">Carboxypeptidase</keyword>
<keyword evidence="14" id="KW-0472">Membrane</keyword>
<keyword evidence="10" id="KW-0573">Peptidoglycan synthesis</keyword>
<feature type="chain" id="PRO_5045526876" description="serine-type D-Ala-D-Ala carboxypeptidase" evidence="15">
    <location>
        <begin position="23"/>
        <end position="408"/>
    </location>
</feature>
<evidence type="ECO:0000256" key="9">
    <source>
        <dbReference type="ARBA" id="ARBA00022960"/>
    </source>
</evidence>
<dbReference type="InterPro" id="IPR012338">
    <property type="entry name" value="Beta-lactam/transpept-like"/>
</dbReference>
<sequence>MKKIITCMITMIVCLGIVPVHASENFQVSLHSKYAYLYDQETQMVYLDQKSQDKIYPASMTKILTVSLALDKITDIHEKVRITQADLDGLFEAGATIAGFYAGELVTYEDLLYGALLPSGADACNALARLTYGSTDGMVMAMNQLVEQLNLKNSHFMNVTGLHHNEHYTTVYDMAMILHHALQNQTFEDVFNARTYTSSMKNHTWSSSLQRGYMSYGLDISQIDGAKSGFTDEAQLTLASTMTFNGHQFILVTAYASGQYTQNHVRDAITVCQYLHDHYHEIVLYKKDETIADYWLLQSFQFRYEYQAPQTLSIIIDNNISTKDLSYQVDTSTFLVAPMKSGQKIGTVSIYNDDYLLYSYDMHLTEDIELSMMERIAYYAVIIFIIGALITCLILVMKKIKHKKSDRP</sequence>
<evidence type="ECO:0000256" key="3">
    <source>
        <dbReference type="ARBA" id="ARBA00007164"/>
    </source>
</evidence>
<feature type="domain" description="Peptidase S11 D-Ala-D-Ala carboxypeptidase A C-terminal" evidence="17">
    <location>
        <begin position="285"/>
        <end position="369"/>
    </location>
</feature>
<dbReference type="PRINTS" id="PR00725">
    <property type="entry name" value="DADACBPTASE1"/>
</dbReference>
<dbReference type="Gene3D" id="3.40.710.10">
    <property type="entry name" value="DD-peptidase/beta-lactamase superfamily"/>
    <property type="match status" value="1"/>
</dbReference>